<dbReference type="RefSeq" id="WP_269423220.1">
    <property type="nucleotide sequence ID" value="NZ_JAPWGY010000003.1"/>
</dbReference>
<evidence type="ECO:0000256" key="1">
    <source>
        <dbReference type="ARBA" id="ARBA00011063"/>
    </source>
</evidence>
<comment type="caution">
    <text evidence="6">The sequence shown here is derived from an EMBL/GenBank/DDBJ whole genome shotgun (WGS) entry which is preliminary data.</text>
</comment>
<dbReference type="Gene3D" id="3.40.50.2300">
    <property type="match status" value="1"/>
</dbReference>
<dbReference type="EC" id="3.1.3.48" evidence="2"/>
<feature type="domain" description="Phosphotyrosine protein phosphatase I" evidence="5">
    <location>
        <begin position="20"/>
        <end position="168"/>
    </location>
</feature>
<dbReference type="InterPro" id="IPR023485">
    <property type="entry name" value="Ptyr_pPase"/>
</dbReference>
<dbReference type="SUPFAM" id="SSF52788">
    <property type="entry name" value="Phosphotyrosine protein phosphatases I"/>
    <property type="match status" value="1"/>
</dbReference>
<keyword evidence="4" id="KW-0904">Protein phosphatase</keyword>
<dbReference type="EMBL" id="JAPWGY010000003">
    <property type="protein sequence ID" value="MCZ4281038.1"/>
    <property type="molecule type" value="Genomic_DNA"/>
</dbReference>
<keyword evidence="3" id="KW-0378">Hydrolase</keyword>
<name>A0ABT4LIW8_9PROT</name>
<organism evidence="6 7">
    <name type="scientific">Kiloniella laminariae</name>
    <dbReference type="NCBI Taxonomy" id="454162"/>
    <lineage>
        <taxon>Bacteria</taxon>
        <taxon>Pseudomonadati</taxon>
        <taxon>Pseudomonadota</taxon>
        <taxon>Alphaproteobacteria</taxon>
        <taxon>Rhodospirillales</taxon>
        <taxon>Kiloniellaceae</taxon>
        <taxon>Kiloniella</taxon>
    </lineage>
</organism>
<dbReference type="PANTHER" id="PTHR11717:SF7">
    <property type="entry name" value="LOW MOLECULAR WEIGHT PHOSPHOTYROSINE PROTEIN PHOSPHATASE"/>
    <property type="match status" value="1"/>
</dbReference>
<sequence>MTCKEIFSLQNEMNMMMKNYSVLFVCTGNICRSPAGEGILRHRLREKNMDKQVRTDSAGTHDYHLGDPPTATGLKLARKRGYDYADLRARKVTVRDFEEFDLVLAMDMGHLAILQQICPAERYHKLSLFLDYSAITDKNVADPYYGGAADYEAMLDVIEQGVDALLPHIEKQIHD</sequence>
<reference evidence="6" key="1">
    <citation type="submission" date="2022-12" db="EMBL/GenBank/DDBJ databases">
        <title>Bacterial isolates from different developmental stages of Nematostella vectensis.</title>
        <authorList>
            <person name="Fraune S."/>
        </authorList>
    </citation>
    <scope>NUCLEOTIDE SEQUENCE</scope>
    <source>
        <strain evidence="6">G21630-S1</strain>
    </source>
</reference>
<dbReference type="SMART" id="SM00226">
    <property type="entry name" value="LMWPc"/>
    <property type="match status" value="1"/>
</dbReference>
<dbReference type="PANTHER" id="PTHR11717">
    <property type="entry name" value="LOW MOLECULAR WEIGHT PROTEIN TYROSINE PHOSPHATASE"/>
    <property type="match status" value="1"/>
</dbReference>
<dbReference type="PRINTS" id="PR00719">
    <property type="entry name" value="LMWPTPASE"/>
</dbReference>
<evidence type="ECO:0000256" key="2">
    <source>
        <dbReference type="ARBA" id="ARBA00013064"/>
    </source>
</evidence>
<protein>
    <recommendedName>
        <fullName evidence="2">protein-tyrosine-phosphatase</fullName>
        <ecNumber evidence="2">3.1.3.48</ecNumber>
    </recommendedName>
</protein>
<dbReference type="Pfam" id="PF01451">
    <property type="entry name" value="LMWPc"/>
    <property type="match status" value="1"/>
</dbReference>
<dbReference type="InterPro" id="IPR036196">
    <property type="entry name" value="Ptyr_pPase_sf"/>
</dbReference>
<dbReference type="InterPro" id="IPR017867">
    <property type="entry name" value="Tyr_phospatase_low_mol_wt"/>
</dbReference>
<comment type="similarity">
    <text evidence="1">Belongs to the low molecular weight phosphotyrosine protein phosphatase family.</text>
</comment>
<evidence type="ECO:0000313" key="7">
    <source>
        <dbReference type="Proteomes" id="UP001069802"/>
    </source>
</evidence>
<evidence type="ECO:0000313" key="6">
    <source>
        <dbReference type="EMBL" id="MCZ4281038.1"/>
    </source>
</evidence>
<evidence type="ECO:0000256" key="3">
    <source>
        <dbReference type="ARBA" id="ARBA00022801"/>
    </source>
</evidence>
<keyword evidence="7" id="KW-1185">Reference proteome</keyword>
<evidence type="ECO:0000256" key="4">
    <source>
        <dbReference type="ARBA" id="ARBA00022912"/>
    </source>
</evidence>
<proteinExistence type="inferred from homology"/>
<evidence type="ECO:0000259" key="5">
    <source>
        <dbReference type="SMART" id="SM00226"/>
    </source>
</evidence>
<dbReference type="CDD" id="cd16343">
    <property type="entry name" value="LMWPTP"/>
    <property type="match status" value="1"/>
</dbReference>
<accession>A0ABT4LIW8</accession>
<dbReference type="Proteomes" id="UP001069802">
    <property type="component" value="Unassembled WGS sequence"/>
</dbReference>
<dbReference type="InterPro" id="IPR050438">
    <property type="entry name" value="LMW_PTPase"/>
</dbReference>
<gene>
    <name evidence="6" type="ORF">O4H49_09635</name>
</gene>